<dbReference type="Proteomes" id="UP001497444">
    <property type="component" value="Chromosome 14"/>
</dbReference>
<protein>
    <recommendedName>
        <fullName evidence="2">Bet v I/Major latex protein domain-containing protein</fullName>
    </recommendedName>
</protein>
<dbReference type="SUPFAM" id="SSF55961">
    <property type="entry name" value="Bet v1-like"/>
    <property type="match status" value="2"/>
</dbReference>
<dbReference type="PANTHER" id="PTHR31213:SF24">
    <property type="entry name" value="OS08G0374000 PROTEIN"/>
    <property type="match status" value="1"/>
</dbReference>
<comment type="similarity">
    <text evidence="1">Belongs to the BetVI family.</text>
</comment>
<dbReference type="InterPro" id="IPR023393">
    <property type="entry name" value="START-like_dom_sf"/>
</dbReference>
<dbReference type="InterPro" id="IPR000916">
    <property type="entry name" value="Bet_v_I/MLP"/>
</dbReference>
<dbReference type="EMBL" id="OZ020109">
    <property type="protein sequence ID" value="CAK9261659.1"/>
    <property type="molecule type" value="Genomic_DNA"/>
</dbReference>
<accession>A0ABP0W561</accession>
<evidence type="ECO:0000313" key="4">
    <source>
        <dbReference type="Proteomes" id="UP001497444"/>
    </source>
</evidence>
<evidence type="ECO:0000259" key="2">
    <source>
        <dbReference type="Pfam" id="PF00407"/>
    </source>
</evidence>
<reference evidence="3" key="1">
    <citation type="submission" date="2024-02" db="EMBL/GenBank/DDBJ databases">
        <authorList>
            <consortium name="ELIXIR-Norway"/>
            <consortium name="Elixir Norway"/>
        </authorList>
    </citation>
    <scope>NUCLEOTIDE SEQUENCE</scope>
</reference>
<dbReference type="PANTHER" id="PTHR31213">
    <property type="entry name" value="OS08G0374000 PROTEIN-RELATED"/>
    <property type="match status" value="1"/>
</dbReference>
<proteinExistence type="inferred from homology"/>
<sequence length="374" mass="40765">MLTFKHWSPLGSSIAIPLWNSTSYLNSSPSSILLTQVCIELVSCTQACLSISLSHRHTLPLGKVRVWQLAANMVQHTLSHSVVLEVSADDIWEVSKQLDEILPALEPEYFTKSTFIEGIPGEPGSIRLVKPGPAVPHAGEWKERLDFFDEESKSSGYTIIGGDPRYNNVTSVIKCVASGKSSTEVTWTCTYEPVGDAPAPEHMKEGVVKVLKTLEKAVKSRQTLTHTETIDASPDAVWKAVHNLDNIVPKYLPDVFESATNISGQYYGKPGGIRIVKFGPAVPMAGELWERLDFSDDATKTMGVSTLKGDPRYPYLKTIKVVGPAAVEGTTDAVWTVTYIAAGNAGPPESHKHMYIQVCKVIGAELKANPKAYA</sequence>
<dbReference type="Gene3D" id="3.30.530.20">
    <property type="match status" value="2"/>
</dbReference>
<feature type="domain" description="Bet v I/Major latex protein" evidence="2">
    <location>
        <begin position="73"/>
        <end position="218"/>
    </location>
</feature>
<evidence type="ECO:0000313" key="3">
    <source>
        <dbReference type="EMBL" id="CAK9261659.1"/>
    </source>
</evidence>
<organism evidence="3 4">
    <name type="scientific">Sphagnum jensenii</name>
    <dbReference type="NCBI Taxonomy" id="128206"/>
    <lineage>
        <taxon>Eukaryota</taxon>
        <taxon>Viridiplantae</taxon>
        <taxon>Streptophyta</taxon>
        <taxon>Embryophyta</taxon>
        <taxon>Bryophyta</taxon>
        <taxon>Sphagnophytina</taxon>
        <taxon>Sphagnopsida</taxon>
        <taxon>Sphagnales</taxon>
        <taxon>Sphagnaceae</taxon>
        <taxon>Sphagnum</taxon>
    </lineage>
</organism>
<keyword evidence="4" id="KW-1185">Reference proteome</keyword>
<name>A0ABP0W561_9BRYO</name>
<gene>
    <name evidence="3" type="ORF">CSSPJE1EN1_LOCUS7137</name>
</gene>
<dbReference type="InterPro" id="IPR050279">
    <property type="entry name" value="Plant_def-hormone_signal"/>
</dbReference>
<dbReference type="CDD" id="cd07816">
    <property type="entry name" value="Bet_v1-like"/>
    <property type="match status" value="1"/>
</dbReference>
<dbReference type="Pfam" id="PF00407">
    <property type="entry name" value="Bet_v_1"/>
    <property type="match status" value="1"/>
</dbReference>
<evidence type="ECO:0000256" key="1">
    <source>
        <dbReference type="ARBA" id="ARBA00009744"/>
    </source>
</evidence>